<evidence type="ECO:0000256" key="6">
    <source>
        <dbReference type="RuleBase" id="RU361217"/>
    </source>
</evidence>
<dbReference type="RefSeq" id="WP_315909469.1">
    <property type="nucleotide sequence ID" value="NZ_JAOPKC010000014.1"/>
</dbReference>
<evidence type="ECO:0000256" key="1">
    <source>
        <dbReference type="ARBA" id="ARBA00001974"/>
    </source>
</evidence>
<proteinExistence type="inferred from homology"/>
<feature type="domain" description="FAD dependent oxidoreductase" evidence="7">
    <location>
        <begin position="6"/>
        <end position="325"/>
    </location>
</feature>
<dbReference type="EC" id="1.1.5.3" evidence="6"/>
<protein>
    <recommendedName>
        <fullName evidence="6">Glycerol-3-phosphate dehydrogenase</fullName>
        <ecNumber evidence="6">1.1.5.3</ecNumber>
    </recommendedName>
</protein>
<keyword evidence="10" id="KW-1185">Reference proteome</keyword>
<evidence type="ECO:0000256" key="2">
    <source>
        <dbReference type="ARBA" id="ARBA00007330"/>
    </source>
</evidence>
<evidence type="ECO:0000313" key="8">
    <source>
        <dbReference type="EMBL" id="MCU4718715.1"/>
    </source>
</evidence>
<dbReference type="Gene3D" id="3.30.9.10">
    <property type="entry name" value="D-Amino Acid Oxidase, subunit A, domain 2"/>
    <property type="match status" value="1"/>
</dbReference>
<dbReference type="PRINTS" id="PR01001">
    <property type="entry name" value="FADG3PDH"/>
</dbReference>
<keyword evidence="4" id="KW-0274">FAD</keyword>
<keyword evidence="5 6" id="KW-0560">Oxidoreductase</keyword>
<dbReference type="SUPFAM" id="SSF51905">
    <property type="entry name" value="FAD/NAD(P)-binding domain"/>
    <property type="match status" value="1"/>
</dbReference>
<dbReference type="EMBL" id="JAOPKC010000014">
    <property type="protein sequence ID" value="MCU4718715.1"/>
    <property type="molecule type" value="Genomic_DNA"/>
</dbReference>
<dbReference type="AlphaFoldDB" id="A0AAE3ICJ1"/>
<dbReference type="PANTHER" id="PTHR11985:SF15">
    <property type="entry name" value="GLYCEROL-3-PHOSPHATE DEHYDROGENASE, MITOCHONDRIAL"/>
    <property type="match status" value="1"/>
</dbReference>
<dbReference type="GO" id="GO:0006072">
    <property type="term" value="P:glycerol-3-phosphate metabolic process"/>
    <property type="evidence" value="ECO:0007669"/>
    <property type="project" value="UniProtKB-UniRule"/>
</dbReference>
<dbReference type="PROSITE" id="PS00977">
    <property type="entry name" value="FAD_G3PDH_1"/>
    <property type="match status" value="1"/>
</dbReference>
<dbReference type="InterPro" id="IPR000447">
    <property type="entry name" value="G3P_DH_FAD-dep"/>
</dbReference>
<evidence type="ECO:0000256" key="4">
    <source>
        <dbReference type="ARBA" id="ARBA00022827"/>
    </source>
</evidence>
<dbReference type="PROSITE" id="PS00978">
    <property type="entry name" value="FAD_G3PDH_2"/>
    <property type="match status" value="1"/>
</dbReference>
<comment type="similarity">
    <text evidence="2 6">Belongs to the FAD-dependent glycerol-3-phosphate dehydrogenase family.</text>
</comment>
<reference evidence="9" key="1">
    <citation type="submission" date="2023-02" db="EMBL/GenBank/DDBJ databases">
        <title>Enrichment on poylsaccharides allowed isolation of novel metabolic and taxonomic groups of Haloarchaea.</title>
        <authorList>
            <person name="Sorokin D.Y."/>
            <person name="Elcheninov A.G."/>
            <person name="Khizhniak T.V."/>
            <person name="Kolganova T.V."/>
            <person name="Kublanov I.V."/>
        </authorList>
    </citation>
    <scope>NUCLEOTIDE SEQUENCE</scope>
    <source>
        <strain evidence="8 10">HArc-curdl5-1</strain>
        <strain evidence="9">HArc-curdl7</strain>
    </source>
</reference>
<evidence type="ECO:0000313" key="10">
    <source>
        <dbReference type="Proteomes" id="UP001208186"/>
    </source>
</evidence>
<evidence type="ECO:0000256" key="3">
    <source>
        <dbReference type="ARBA" id="ARBA00022630"/>
    </source>
</evidence>
<name>A0AAE3ICJ1_9EURY</name>
<dbReference type="PANTHER" id="PTHR11985">
    <property type="entry name" value="GLYCEROL-3-PHOSPHATE DEHYDROGENASE"/>
    <property type="match status" value="1"/>
</dbReference>
<dbReference type="InterPro" id="IPR006076">
    <property type="entry name" value="FAD-dep_OxRdtase"/>
</dbReference>
<evidence type="ECO:0000256" key="5">
    <source>
        <dbReference type="ARBA" id="ARBA00023002"/>
    </source>
</evidence>
<dbReference type="Proteomes" id="UP001209746">
    <property type="component" value="Unassembled WGS sequence"/>
</dbReference>
<evidence type="ECO:0000259" key="7">
    <source>
        <dbReference type="Pfam" id="PF01266"/>
    </source>
</evidence>
<accession>A0AAE3ICJ1</accession>
<dbReference type="InterPro" id="IPR036188">
    <property type="entry name" value="FAD/NAD-bd_sf"/>
</dbReference>
<dbReference type="Pfam" id="PF01266">
    <property type="entry name" value="DAO"/>
    <property type="match status" value="1"/>
</dbReference>
<dbReference type="Gene3D" id="3.50.50.60">
    <property type="entry name" value="FAD/NAD(P)-binding domain"/>
    <property type="match status" value="2"/>
</dbReference>
<organism evidence="9 11">
    <name type="scientific">Halapricum hydrolyticum</name>
    <dbReference type="NCBI Taxonomy" id="2979991"/>
    <lineage>
        <taxon>Archaea</taxon>
        <taxon>Methanobacteriati</taxon>
        <taxon>Methanobacteriota</taxon>
        <taxon>Stenosarchaea group</taxon>
        <taxon>Halobacteria</taxon>
        <taxon>Halobacteriales</taxon>
        <taxon>Haloarculaceae</taxon>
        <taxon>Halapricum</taxon>
    </lineage>
</organism>
<gene>
    <name evidence="9" type="ORF">OB914_12065</name>
    <name evidence="8" type="ORF">OB916_11645</name>
</gene>
<dbReference type="Proteomes" id="UP001208186">
    <property type="component" value="Unassembled WGS sequence"/>
</dbReference>
<evidence type="ECO:0000313" key="9">
    <source>
        <dbReference type="EMBL" id="MCU4727702.1"/>
    </source>
</evidence>
<sequence length="408" mass="43736">MRTTTVLVIGGGATGTGIARDLALRGVDATLVERGGLGSGTSGRSHGLLHSGARYAESDRVGAEECIEESRILKTIAGECIRDTGGLFVQLTGDDPEYFEEKRSACEAVGIPTETLDDEAVRDRVPEIAADVERAMEVPDAVIYPSRLVAANAADARDHGATIHTHAPVEAIAADDGRVQHVTVGGSVDERIEAEYVVNATGAWAEQLAEMADLDVKMKPTRGVMLSVEYDGLGPVLNRARDPDDGDIIIPHEGEVVLGTTSVEVDDPDEYPREDWEIERTVEECAAMLPPVADAPTVRTWWGVRPLYAPDEDERGGRGISRGFFRLDHADDGVENAVSVVGGKLTTYRQMAESTADLVCERLGVDAESETADRRLPGADDPDRLDEFVATFDAQGETDAGVVGRNQE</sequence>
<dbReference type="EMBL" id="JAOPKD010000013">
    <property type="protein sequence ID" value="MCU4727702.1"/>
    <property type="molecule type" value="Genomic_DNA"/>
</dbReference>
<evidence type="ECO:0000313" key="11">
    <source>
        <dbReference type="Proteomes" id="UP001209746"/>
    </source>
</evidence>
<comment type="cofactor">
    <cofactor evidence="1 6">
        <name>FAD</name>
        <dbReference type="ChEBI" id="CHEBI:57692"/>
    </cofactor>
</comment>
<comment type="catalytic activity">
    <reaction evidence="6">
        <text>a quinone + sn-glycerol 3-phosphate = dihydroxyacetone phosphate + a quinol</text>
        <dbReference type="Rhea" id="RHEA:18977"/>
        <dbReference type="ChEBI" id="CHEBI:24646"/>
        <dbReference type="ChEBI" id="CHEBI:57597"/>
        <dbReference type="ChEBI" id="CHEBI:57642"/>
        <dbReference type="ChEBI" id="CHEBI:132124"/>
        <dbReference type="EC" id="1.1.5.3"/>
    </reaction>
</comment>
<keyword evidence="3 6" id="KW-0285">Flavoprotein</keyword>
<dbReference type="GO" id="GO:0009331">
    <property type="term" value="C:glycerol-3-phosphate dehydrogenase (FAD) complex"/>
    <property type="evidence" value="ECO:0007669"/>
    <property type="project" value="UniProtKB-UniRule"/>
</dbReference>
<comment type="caution">
    <text evidence="9">The sequence shown here is derived from an EMBL/GenBank/DDBJ whole genome shotgun (WGS) entry which is preliminary data.</text>
</comment>
<dbReference type="GO" id="GO:0004368">
    <property type="term" value="F:glycerol-3-phosphate dehydrogenase (quinone) activity"/>
    <property type="evidence" value="ECO:0007669"/>
    <property type="project" value="UniProtKB-EC"/>
</dbReference>